<reference evidence="3" key="1">
    <citation type="submission" date="2020-02" db="EMBL/GenBank/DDBJ databases">
        <authorList>
            <person name="Shen X.-R."/>
            <person name="Zhang Y.-X."/>
        </authorList>
    </citation>
    <scope>NUCLEOTIDE SEQUENCE</scope>
    <source>
        <strain evidence="3">SYP-B3998</strain>
    </source>
</reference>
<sequence length="278" mass="31975">MDVIHMSFGDSAYGNLKYVFQKSKEHQNEQIICINEDFSIGPLYKLESEEGMQERKQWLKQLLTQTGSVSDTDYLDWIETTLKNNLQVAIGIPNNSKVILWHGDNTSDEIGLRFVAFLLQNKSIQFETVNVTVYSRYIGFTVRDLQNKEVPDVIRSLGEMPPNLILDALQMKKSVSNIKIEILINDWKEWSQTKGILRILLDGKVVAVSEDYYDASILENTPNEYQRASYVVGEVMGKIEQCIGDTYLTFRVQQLIQQRKLSYQGDVGFLSKMEIRLP</sequence>
<evidence type="ECO:0000259" key="2">
    <source>
        <dbReference type="Pfam" id="PF12395"/>
    </source>
</evidence>
<evidence type="ECO:0000313" key="3">
    <source>
        <dbReference type="EMBL" id="NEW08525.1"/>
    </source>
</evidence>
<accession>A0A6G4A2B9</accession>
<proteinExistence type="predicted"/>
<dbReference type="EMBL" id="JAAIKC010000009">
    <property type="protein sequence ID" value="NEW08525.1"/>
    <property type="molecule type" value="Genomic_DNA"/>
</dbReference>
<dbReference type="InterPro" id="IPR022123">
    <property type="entry name" value="DUF3658"/>
</dbReference>
<name>A0A6G4A2B9_9BACL</name>
<dbReference type="Pfam" id="PF08874">
    <property type="entry name" value="DUF1835"/>
    <property type="match status" value="1"/>
</dbReference>
<evidence type="ECO:0000259" key="1">
    <source>
        <dbReference type="Pfam" id="PF08874"/>
    </source>
</evidence>
<comment type="caution">
    <text evidence="3">The sequence shown here is derived from an EMBL/GenBank/DDBJ whole genome shotgun (WGS) entry which is preliminary data.</text>
</comment>
<feature type="domain" description="DUF1835" evidence="1">
    <location>
        <begin position="4"/>
        <end position="131"/>
    </location>
</feature>
<dbReference type="RefSeq" id="WP_163951458.1">
    <property type="nucleotide sequence ID" value="NZ_JAAIKC010000009.1"/>
</dbReference>
<organism evidence="3">
    <name type="scientific">Paenibacillus sp. SYP-B3998</name>
    <dbReference type="NCBI Taxonomy" id="2678564"/>
    <lineage>
        <taxon>Bacteria</taxon>
        <taxon>Bacillati</taxon>
        <taxon>Bacillota</taxon>
        <taxon>Bacilli</taxon>
        <taxon>Bacillales</taxon>
        <taxon>Paenibacillaceae</taxon>
        <taxon>Paenibacillus</taxon>
    </lineage>
</organism>
<gene>
    <name evidence="3" type="ORF">GK047_21230</name>
</gene>
<dbReference type="Pfam" id="PF12395">
    <property type="entry name" value="DUF3658"/>
    <property type="match status" value="1"/>
</dbReference>
<dbReference type="AlphaFoldDB" id="A0A6G4A2B9"/>
<feature type="domain" description="DUF3658" evidence="2">
    <location>
        <begin position="169"/>
        <end position="272"/>
    </location>
</feature>
<dbReference type="InterPro" id="IPR014973">
    <property type="entry name" value="DUF1835"/>
</dbReference>
<protein>
    <submittedName>
        <fullName evidence="3">DUF1835 domain-containing protein</fullName>
    </submittedName>
</protein>